<reference evidence="1 2" key="1">
    <citation type="submission" date="2015-06" db="EMBL/GenBank/DDBJ databases">
        <title>Draft genome of the ant-associated black yeast Phialophora attae CBS 131958.</title>
        <authorList>
            <person name="Moreno L.F."/>
            <person name="Stielow B.J."/>
            <person name="de Hoog S."/>
            <person name="Vicente V.A."/>
            <person name="Weiss V.A."/>
            <person name="de Vries M."/>
            <person name="Cruz L.M."/>
            <person name="Souza E.M."/>
        </authorList>
    </citation>
    <scope>NUCLEOTIDE SEQUENCE [LARGE SCALE GENOMIC DNA]</scope>
    <source>
        <strain evidence="1 2">CBS 131958</strain>
    </source>
</reference>
<evidence type="ECO:0000313" key="1">
    <source>
        <dbReference type="EMBL" id="KPI35553.1"/>
    </source>
</evidence>
<comment type="caution">
    <text evidence="1">The sequence shown here is derived from an EMBL/GenBank/DDBJ whole genome shotgun (WGS) entry which is preliminary data.</text>
</comment>
<name>A0A0N1H2N4_9EURO</name>
<sequence length="200" mass="22344">MPVVSQVVAAGHPEWFAYWVELAPGRYTAVRTIRFDAHHDLPLKLLRPLCSAPFPAKIDLPSLQGYHNAWANSILLRDAAIAAEPGVGDWLVRRASDHLLVASNGVLSKAATAGKTEEPASSMLALEREIAELRLEMIVLVLEGFWREDDGGVACAVLDDILVGWLGVEEGMYWWNYTERGELEGLRDDLELVRRWNEEN</sequence>
<dbReference type="GeneID" id="28731660"/>
<dbReference type="EMBL" id="LFJN01000039">
    <property type="protein sequence ID" value="KPI35553.1"/>
    <property type="molecule type" value="Genomic_DNA"/>
</dbReference>
<dbReference type="AlphaFoldDB" id="A0A0N1H2N4"/>
<dbReference type="VEuPathDB" id="FungiDB:AB675_10973"/>
<protein>
    <submittedName>
        <fullName evidence="1">Uncharacterized protein</fullName>
    </submittedName>
</protein>
<gene>
    <name evidence="1" type="ORF">AB675_10973</name>
</gene>
<keyword evidence="2" id="KW-1185">Reference proteome</keyword>
<organism evidence="1 2">
    <name type="scientific">Cyphellophora attinorum</name>
    <dbReference type="NCBI Taxonomy" id="1664694"/>
    <lineage>
        <taxon>Eukaryota</taxon>
        <taxon>Fungi</taxon>
        <taxon>Dikarya</taxon>
        <taxon>Ascomycota</taxon>
        <taxon>Pezizomycotina</taxon>
        <taxon>Eurotiomycetes</taxon>
        <taxon>Chaetothyriomycetidae</taxon>
        <taxon>Chaetothyriales</taxon>
        <taxon>Cyphellophoraceae</taxon>
        <taxon>Cyphellophora</taxon>
    </lineage>
</organism>
<proteinExistence type="predicted"/>
<dbReference type="RefSeq" id="XP_017995516.1">
    <property type="nucleotide sequence ID" value="XM_018139780.1"/>
</dbReference>
<dbReference type="Proteomes" id="UP000038010">
    <property type="component" value="Unassembled WGS sequence"/>
</dbReference>
<accession>A0A0N1H2N4</accession>
<evidence type="ECO:0000313" key="2">
    <source>
        <dbReference type="Proteomes" id="UP000038010"/>
    </source>
</evidence>